<dbReference type="InterPro" id="IPR012223">
    <property type="entry name" value="TEII"/>
</dbReference>
<dbReference type="OrthoDB" id="2213423at2"/>
<dbReference type="EMBL" id="QKUF01000020">
    <property type="protein sequence ID" value="PZW24849.1"/>
    <property type="molecule type" value="Genomic_DNA"/>
</dbReference>
<evidence type="ECO:0000256" key="6">
    <source>
        <dbReference type="ARBA" id="ARBA00023160"/>
    </source>
</evidence>
<keyword evidence="6" id="KW-0275">Fatty acid biosynthesis</keyword>
<dbReference type="Pfam" id="PF00975">
    <property type="entry name" value="Thioesterase"/>
    <property type="match status" value="1"/>
</dbReference>
<accession>A0A326U590</accession>
<protein>
    <submittedName>
        <fullName evidence="8">Surfactin synthase thioesterase subunit</fullName>
    </submittedName>
</protein>
<evidence type="ECO:0000313" key="8">
    <source>
        <dbReference type="EMBL" id="PZW24849.1"/>
    </source>
</evidence>
<evidence type="ECO:0000313" key="9">
    <source>
        <dbReference type="Proteomes" id="UP000248806"/>
    </source>
</evidence>
<evidence type="ECO:0000256" key="3">
    <source>
        <dbReference type="ARBA" id="ARBA00022801"/>
    </source>
</evidence>
<keyword evidence="5" id="KW-0443">Lipid metabolism</keyword>
<dbReference type="Gene3D" id="3.40.50.1820">
    <property type="entry name" value="alpha/beta hydrolase"/>
    <property type="match status" value="1"/>
</dbReference>
<evidence type="ECO:0000256" key="4">
    <source>
        <dbReference type="ARBA" id="ARBA00022832"/>
    </source>
</evidence>
<name>A0A326U590_THEHA</name>
<feature type="domain" description="Thioesterase TesA-like" evidence="7">
    <location>
        <begin position="25"/>
        <end position="248"/>
    </location>
</feature>
<evidence type="ECO:0000256" key="1">
    <source>
        <dbReference type="ARBA" id="ARBA00007169"/>
    </source>
</evidence>
<dbReference type="PANTHER" id="PTHR11487:SF0">
    <property type="entry name" value="S-ACYL FATTY ACID SYNTHASE THIOESTERASE, MEDIUM CHAIN"/>
    <property type="match status" value="1"/>
</dbReference>
<dbReference type="AlphaFoldDB" id="A0A326U590"/>
<dbReference type="PANTHER" id="PTHR11487">
    <property type="entry name" value="THIOESTERASE"/>
    <property type="match status" value="1"/>
</dbReference>
<keyword evidence="2" id="KW-0444">Lipid biosynthesis</keyword>
<keyword evidence="3" id="KW-0378">Hydrolase</keyword>
<proteinExistence type="inferred from homology"/>
<dbReference type="InterPro" id="IPR029058">
    <property type="entry name" value="AB_hydrolase_fold"/>
</dbReference>
<evidence type="ECO:0000256" key="5">
    <source>
        <dbReference type="ARBA" id="ARBA00023098"/>
    </source>
</evidence>
<evidence type="ECO:0000259" key="7">
    <source>
        <dbReference type="SMART" id="SM00824"/>
    </source>
</evidence>
<dbReference type="InterPro" id="IPR020802">
    <property type="entry name" value="TesA-like"/>
</dbReference>
<dbReference type="InterPro" id="IPR001031">
    <property type="entry name" value="Thioesterase"/>
</dbReference>
<dbReference type="FunFam" id="3.40.50.1820:FF:000153">
    <property type="entry name" value="Surfactin synthase thioesterase subunit"/>
    <property type="match status" value="1"/>
</dbReference>
<evidence type="ECO:0000256" key="2">
    <source>
        <dbReference type="ARBA" id="ARBA00022516"/>
    </source>
</evidence>
<comment type="similarity">
    <text evidence="1">Belongs to the thioesterase family.</text>
</comment>
<dbReference type="GO" id="GO:0016788">
    <property type="term" value="F:hydrolase activity, acting on ester bonds"/>
    <property type="evidence" value="ECO:0007669"/>
    <property type="project" value="UniProtKB-ARBA"/>
</dbReference>
<dbReference type="GO" id="GO:0006633">
    <property type="term" value="P:fatty acid biosynthetic process"/>
    <property type="evidence" value="ECO:0007669"/>
    <property type="project" value="UniProtKB-KW"/>
</dbReference>
<organism evidence="8 9">
    <name type="scientific">Thermosporothrix hazakensis</name>
    <dbReference type="NCBI Taxonomy" id="644383"/>
    <lineage>
        <taxon>Bacteria</taxon>
        <taxon>Bacillati</taxon>
        <taxon>Chloroflexota</taxon>
        <taxon>Ktedonobacteria</taxon>
        <taxon>Ktedonobacterales</taxon>
        <taxon>Thermosporotrichaceae</taxon>
        <taxon>Thermosporothrix</taxon>
    </lineage>
</organism>
<dbReference type="SMART" id="SM00824">
    <property type="entry name" value="PKS_TE"/>
    <property type="match status" value="1"/>
</dbReference>
<dbReference type="RefSeq" id="WP_111324779.1">
    <property type="nucleotide sequence ID" value="NZ_BIFX01000001.1"/>
</dbReference>
<sequence length="252" mass="28620">MSALSIATPWLICPQTAQQARLRLLCLPYAGGGASAYRSWQQQLPDTIELCAVQLPGHETRLKEQAYTHLPSLVEAMAEALLPVLDRPFAIFGHSMGALLSFELTRYLRKHAQRSPEHLFLSGCRAAHLPRTEPDVHTLSDEGLIDYLRRFNGTPEEILQNEEMMQLLLPIFRADFTLYETYQYQHEEPLSCPITVFGGHQDSSVSYQQLQAWRDHTRGAFAAHMLPGNHFFLQPSRDQLLALIKQALNQNQ</sequence>
<dbReference type="Proteomes" id="UP000248806">
    <property type="component" value="Unassembled WGS sequence"/>
</dbReference>
<gene>
    <name evidence="8" type="ORF">EI42_04457</name>
</gene>
<keyword evidence="9" id="KW-1185">Reference proteome</keyword>
<reference evidence="8 9" key="1">
    <citation type="submission" date="2018-06" db="EMBL/GenBank/DDBJ databases">
        <title>Genomic Encyclopedia of Archaeal and Bacterial Type Strains, Phase II (KMG-II): from individual species to whole genera.</title>
        <authorList>
            <person name="Goeker M."/>
        </authorList>
    </citation>
    <scope>NUCLEOTIDE SEQUENCE [LARGE SCALE GENOMIC DNA]</scope>
    <source>
        <strain evidence="8 9">ATCC BAA-1881</strain>
    </source>
</reference>
<keyword evidence="4" id="KW-0276">Fatty acid metabolism</keyword>
<dbReference type="SUPFAM" id="SSF53474">
    <property type="entry name" value="alpha/beta-Hydrolases"/>
    <property type="match status" value="1"/>
</dbReference>
<comment type="caution">
    <text evidence="8">The sequence shown here is derived from an EMBL/GenBank/DDBJ whole genome shotgun (WGS) entry which is preliminary data.</text>
</comment>